<reference evidence="9 10" key="1">
    <citation type="submission" date="2024-08" db="EMBL/GenBank/DDBJ databases">
        <authorList>
            <person name="Lu H."/>
        </authorList>
    </citation>
    <scope>NUCLEOTIDE SEQUENCE [LARGE SCALE GENOMIC DNA]</scope>
    <source>
        <strain evidence="9 10">BYS87W</strain>
    </source>
</reference>
<evidence type="ECO:0000256" key="5">
    <source>
        <dbReference type="ARBA" id="ARBA00022679"/>
    </source>
</evidence>
<dbReference type="InterPro" id="IPR029489">
    <property type="entry name" value="OGT/SEC/SPY_C"/>
</dbReference>
<keyword evidence="5 9" id="KW-0808">Transferase</keyword>
<dbReference type="InterPro" id="IPR011990">
    <property type="entry name" value="TPR-like_helical_dom_sf"/>
</dbReference>
<keyword evidence="4" id="KW-0328">Glycosyltransferase</keyword>
<comment type="similarity">
    <text evidence="2">Belongs to the glycosyltransferase 41 family. O-GlcNAc transferase subfamily.</text>
</comment>
<dbReference type="EC" id="2.4.1.255" evidence="3"/>
<evidence type="ECO:0000256" key="1">
    <source>
        <dbReference type="ARBA" id="ARBA00004922"/>
    </source>
</evidence>
<evidence type="ECO:0000256" key="2">
    <source>
        <dbReference type="ARBA" id="ARBA00005386"/>
    </source>
</evidence>
<evidence type="ECO:0000259" key="8">
    <source>
        <dbReference type="Pfam" id="PF13844"/>
    </source>
</evidence>
<name>A0ABW7GXA6_9BURK</name>
<evidence type="ECO:0000256" key="3">
    <source>
        <dbReference type="ARBA" id="ARBA00011970"/>
    </source>
</evidence>
<dbReference type="PANTHER" id="PTHR44998">
    <property type="match status" value="1"/>
</dbReference>
<dbReference type="RefSeq" id="WP_394383433.1">
    <property type="nucleotide sequence ID" value="NZ_JBIGIB010000002.1"/>
</dbReference>
<protein>
    <recommendedName>
        <fullName evidence="3">protein O-GlcNAc transferase</fullName>
        <ecNumber evidence="3">2.4.1.255</ecNumber>
    </recommendedName>
</protein>
<dbReference type="Gene3D" id="3.40.50.11380">
    <property type="match status" value="1"/>
</dbReference>
<evidence type="ECO:0000313" key="10">
    <source>
        <dbReference type="Proteomes" id="UP001606303"/>
    </source>
</evidence>
<evidence type="ECO:0000313" key="9">
    <source>
        <dbReference type="EMBL" id="MFG6466604.1"/>
    </source>
</evidence>
<dbReference type="Gene3D" id="3.40.50.2000">
    <property type="entry name" value="Glycogen Phosphorylase B"/>
    <property type="match status" value="1"/>
</dbReference>
<feature type="domain" description="O-GlcNAc transferase C-terminal" evidence="8">
    <location>
        <begin position="237"/>
        <end position="395"/>
    </location>
</feature>
<gene>
    <name evidence="9" type="ORF">ACG01O_08305</name>
</gene>
<evidence type="ECO:0000256" key="7">
    <source>
        <dbReference type="ARBA" id="ARBA00022803"/>
    </source>
</evidence>
<comment type="pathway">
    <text evidence="1">Protein modification; protein glycosylation.</text>
</comment>
<dbReference type="EMBL" id="JBIGIB010000002">
    <property type="protein sequence ID" value="MFG6466604.1"/>
    <property type="molecule type" value="Genomic_DNA"/>
</dbReference>
<evidence type="ECO:0000256" key="6">
    <source>
        <dbReference type="ARBA" id="ARBA00022737"/>
    </source>
</evidence>
<accession>A0ABW7GXA6</accession>
<dbReference type="SUPFAM" id="SSF48452">
    <property type="entry name" value="TPR-like"/>
    <property type="match status" value="1"/>
</dbReference>
<keyword evidence="7" id="KW-0802">TPR repeat</keyword>
<sequence length="603" mass="67396">MVEHWLAQARSGQWPIAQLLDCASRLQAAGALEAAALLYQTWVSSTESPVRHVALFNWGAVLGELRRPKDAEAVYRMALAVAPNFAQARLNLGHQLEHQGREAEALAEWATVYEDENPVSLGAEPLTLRLHGMNNAARLLEQQKRYVESEALMRRSLTLEPRQSDVAQHYVHIRQKQCAWPVYDTFGEVTHNFLLMSTSLLGMLDESDDPVLQLLTAQRYVLERLPKVTAAPLHKGRKREGRIRIGYLSGDLHMHAVGLLTAELYGLHDRSRFEVHAFSWSRDDGSPLRARIKGSIDHYHPLHGVPDRQAAEMIAEAGIDVLVDLQGLTNGARAAILTHRPAPIQVSYLGLPGTSAIPGVDWILADRFVMPPESLPYYTEKPIYLPHCYQVSDRQREASVPPTRAQAGLPEEGFVFCAFNNNHKMSEPVWRCWMRVLRQVPGSVLWLLADNPFAQANLTRVAAEEGIAPERLVFAPRALPADYLARFAVADLFLDTFPYNAGTTASDCLWMGTPILTRSGKTYISRMAGSLLTAVGLPDLITTSLDEYEQRAVQIGNQPARAASYKRYLREHGRSSPLFDVPGIVRDMENEFERLALDARQKA</sequence>
<dbReference type="GO" id="GO:0016740">
    <property type="term" value="F:transferase activity"/>
    <property type="evidence" value="ECO:0007669"/>
    <property type="project" value="UniProtKB-KW"/>
</dbReference>
<dbReference type="Gene3D" id="1.25.40.10">
    <property type="entry name" value="Tetratricopeptide repeat domain"/>
    <property type="match status" value="1"/>
</dbReference>
<dbReference type="InterPro" id="IPR019734">
    <property type="entry name" value="TPR_rpt"/>
</dbReference>
<comment type="caution">
    <text evidence="9">The sequence shown here is derived from an EMBL/GenBank/DDBJ whole genome shotgun (WGS) entry which is preliminary data.</text>
</comment>
<dbReference type="PANTHER" id="PTHR44998:SF1">
    <property type="entry name" value="UDP-N-ACETYLGLUCOSAMINE--PEPTIDE N-ACETYLGLUCOSAMINYLTRANSFERASE 110 KDA SUBUNIT"/>
    <property type="match status" value="1"/>
</dbReference>
<keyword evidence="6" id="KW-0677">Repeat</keyword>
<feature type="domain" description="O-GlcNAc transferase C-terminal" evidence="8">
    <location>
        <begin position="402"/>
        <end position="585"/>
    </location>
</feature>
<dbReference type="SMART" id="SM00028">
    <property type="entry name" value="TPR"/>
    <property type="match status" value="3"/>
</dbReference>
<proteinExistence type="inferred from homology"/>
<organism evidence="9 10">
    <name type="scientific">Pelomonas baiyunensis</name>
    <dbReference type="NCBI Taxonomy" id="3299026"/>
    <lineage>
        <taxon>Bacteria</taxon>
        <taxon>Pseudomonadati</taxon>
        <taxon>Pseudomonadota</taxon>
        <taxon>Betaproteobacteria</taxon>
        <taxon>Burkholderiales</taxon>
        <taxon>Sphaerotilaceae</taxon>
        <taxon>Roseateles</taxon>
    </lineage>
</organism>
<dbReference type="Proteomes" id="UP001606303">
    <property type="component" value="Unassembled WGS sequence"/>
</dbReference>
<evidence type="ECO:0000256" key="4">
    <source>
        <dbReference type="ARBA" id="ARBA00022676"/>
    </source>
</evidence>
<keyword evidence="10" id="KW-1185">Reference proteome</keyword>
<dbReference type="Pfam" id="PF13844">
    <property type="entry name" value="Glyco_transf_41"/>
    <property type="match status" value="2"/>
</dbReference>